<comment type="caution">
    <text evidence="11">The sequence shown here is derived from an EMBL/GenBank/DDBJ whole genome shotgun (WGS) entry which is preliminary data.</text>
</comment>
<accession>A0A4Q1BT09</accession>
<comment type="similarity">
    <text evidence="2">Belongs to the pinin family.</text>
</comment>
<evidence type="ECO:0000256" key="9">
    <source>
        <dbReference type="SAM" id="MobiDB-lite"/>
    </source>
</evidence>
<dbReference type="STRING" id="5217.A0A4Q1BT09"/>
<keyword evidence="6" id="KW-0508">mRNA splicing</keyword>
<keyword evidence="7" id="KW-0539">Nucleus</keyword>
<dbReference type="GO" id="GO:0006397">
    <property type="term" value="P:mRNA processing"/>
    <property type="evidence" value="ECO:0007669"/>
    <property type="project" value="UniProtKB-KW"/>
</dbReference>
<dbReference type="OrthoDB" id="330772at2759"/>
<dbReference type="GO" id="GO:0071013">
    <property type="term" value="C:catalytic step 2 spliceosome"/>
    <property type="evidence" value="ECO:0007669"/>
    <property type="project" value="TreeGrafter"/>
</dbReference>
<evidence type="ECO:0000313" key="12">
    <source>
        <dbReference type="Proteomes" id="UP000289152"/>
    </source>
</evidence>
<keyword evidence="12" id="KW-1185">Reference proteome</keyword>
<feature type="coiled-coil region" evidence="8">
    <location>
        <begin position="184"/>
        <end position="229"/>
    </location>
</feature>
<evidence type="ECO:0000256" key="4">
    <source>
        <dbReference type="ARBA" id="ARBA00023015"/>
    </source>
</evidence>
<feature type="region of interest" description="Disordered" evidence="9">
    <location>
        <begin position="1"/>
        <end position="63"/>
    </location>
</feature>
<protein>
    <recommendedName>
        <fullName evidence="10">Pinin/SDK/MemA protein domain-containing protein</fullName>
    </recommendedName>
</protein>
<dbReference type="PANTHER" id="PTHR12707:SF0">
    <property type="entry name" value="PININ"/>
    <property type="match status" value="1"/>
</dbReference>
<dbReference type="VEuPathDB" id="FungiDB:TREMEDRAFT_63349"/>
<evidence type="ECO:0000256" key="8">
    <source>
        <dbReference type="SAM" id="Coils"/>
    </source>
</evidence>
<name>A0A4Q1BT09_TREME</name>
<evidence type="ECO:0000256" key="6">
    <source>
        <dbReference type="ARBA" id="ARBA00023187"/>
    </source>
</evidence>
<dbReference type="PANTHER" id="PTHR12707">
    <property type="entry name" value="PINN"/>
    <property type="match status" value="1"/>
</dbReference>
<evidence type="ECO:0000259" key="10">
    <source>
        <dbReference type="Pfam" id="PF04696"/>
    </source>
</evidence>
<reference evidence="11 12" key="1">
    <citation type="submission" date="2016-06" db="EMBL/GenBank/DDBJ databases">
        <title>Evolution of pathogenesis and genome organization in the Tremellales.</title>
        <authorList>
            <person name="Cuomo C."/>
            <person name="Litvintseva A."/>
            <person name="Heitman J."/>
            <person name="Chen Y."/>
            <person name="Sun S."/>
            <person name="Springer D."/>
            <person name="Dromer F."/>
            <person name="Young S."/>
            <person name="Zeng Q."/>
            <person name="Chapman S."/>
            <person name="Gujja S."/>
            <person name="Saif S."/>
            <person name="Birren B."/>
        </authorList>
    </citation>
    <scope>NUCLEOTIDE SEQUENCE [LARGE SCALE GENOMIC DNA]</scope>
    <source>
        <strain evidence="11 12">ATCC 28783</strain>
    </source>
</reference>
<evidence type="ECO:0000256" key="5">
    <source>
        <dbReference type="ARBA" id="ARBA00023163"/>
    </source>
</evidence>
<evidence type="ECO:0000256" key="3">
    <source>
        <dbReference type="ARBA" id="ARBA00022664"/>
    </source>
</evidence>
<dbReference type="EMBL" id="SDIL01000011">
    <property type="protein sequence ID" value="RXK41126.1"/>
    <property type="molecule type" value="Genomic_DNA"/>
</dbReference>
<evidence type="ECO:0000313" key="11">
    <source>
        <dbReference type="EMBL" id="RXK41126.1"/>
    </source>
</evidence>
<dbReference type="InterPro" id="IPR006786">
    <property type="entry name" value="Pinin_SDK_MemA"/>
</dbReference>
<dbReference type="AlphaFoldDB" id="A0A4Q1BT09"/>
<sequence>MTSAPRGTQDMEEKPAKRMKIDSRQEDTARSRRMFGNLLGTLQKFKKEDKTSRTSDAAKRREQVSERIASKIRTENSLNQEIADNERELKTLRIQTGSVEFVLNHKQAAMTARHAFLLPTSKFLFTSLPTPSEPLFQGNLLDPSPIPLASGPSRQPPSPAQLKPLYFLPKILLPEQEEELNIRIKNIDELVKAEADDLAKEEEKTRTTAAENRRRMEELTDKLTELRRKVRPEGLVEKDDFGRTPREQMEVDRDREISIKREEGVQIRGENGDVEVEY</sequence>
<keyword evidence="8" id="KW-0175">Coiled coil</keyword>
<dbReference type="InterPro" id="IPR039853">
    <property type="entry name" value="Pinin"/>
</dbReference>
<gene>
    <name evidence="11" type="ORF">M231_01529</name>
</gene>
<keyword evidence="3" id="KW-0507">mRNA processing</keyword>
<organism evidence="11 12">
    <name type="scientific">Tremella mesenterica</name>
    <name type="common">Jelly fungus</name>
    <dbReference type="NCBI Taxonomy" id="5217"/>
    <lineage>
        <taxon>Eukaryota</taxon>
        <taxon>Fungi</taxon>
        <taxon>Dikarya</taxon>
        <taxon>Basidiomycota</taxon>
        <taxon>Agaricomycotina</taxon>
        <taxon>Tremellomycetes</taxon>
        <taxon>Tremellales</taxon>
        <taxon>Tremellaceae</taxon>
        <taxon>Tremella</taxon>
    </lineage>
</organism>
<feature type="domain" description="Pinin/SDK/MemA protein" evidence="10">
    <location>
        <begin position="25"/>
        <end position="127"/>
    </location>
</feature>
<feature type="compositionally biased region" description="Basic and acidic residues" evidence="9">
    <location>
        <begin position="9"/>
        <end position="30"/>
    </location>
</feature>
<keyword evidence="5" id="KW-0804">Transcription</keyword>
<dbReference type="GO" id="GO:0008380">
    <property type="term" value="P:RNA splicing"/>
    <property type="evidence" value="ECO:0007669"/>
    <property type="project" value="UniProtKB-KW"/>
</dbReference>
<evidence type="ECO:0000256" key="2">
    <source>
        <dbReference type="ARBA" id="ARBA00010386"/>
    </source>
</evidence>
<comment type="subcellular location">
    <subcellularLocation>
        <location evidence="1">Nucleus</location>
    </subcellularLocation>
</comment>
<dbReference type="Pfam" id="PF04696">
    <property type="entry name" value="Pinin_SDK_memA"/>
    <property type="match status" value="1"/>
</dbReference>
<keyword evidence="4" id="KW-0805">Transcription regulation</keyword>
<dbReference type="InParanoid" id="A0A4Q1BT09"/>
<feature type="compositionally biased region" description="Basic and acidic residues" evidence="9">
    <location>
        <begin position="45"/>
        <end position="63"/>
    </location>
</feature>
<proteinExistence type="inferred from homology"/>
<dbReference type="Proteomes" id="UP000289152">
    <property type="component" value="Unassembled WGS sequence"/>
</dbReference>
<evidence type="ECO:0000256" key="7">
    <source>
        <dbReference type="ARBA" id="ARBA00023242"/>
    </source>
</evidence>
<evidence type="ECO:0000256" key="1">
    <source>
        <dbReference type="ARBA" id="ARBA00004123"/>
    </source>
</evidence>